<gene>
    <name evidence="2" type="ORF">I302_06260</name>
</gene>
<name>A0A1B9G1A7_9TREE</name>
<organism evidence="2">
    <name type="scientific">Kwoniella bestiolae CBS 10118</name>
    <dbReference type="NCBI Taxonomy" id="1296100"/>
    <lineage>
        <taxon>Eukaryota</taxon>
        <taxon>Fungi</taxon>
        <taxon>Dikarya</taxon>
        <taxon>Basidiomycota</taxon>
        <taxon>Agaricomycotina</taxon>
        <taxon>Tremellomycetes</taxon>
        <taxon>Tremellales</taxon>
        <taxon>Cryptococcaceae</taxon>
        <taxon>Kwoniella</taxon>
    </lineage>
</organism>
<dbReference type="AlphaFoldDB" id="A0A1B9G1A7"/>
<proteinExistence type="predicted"/>
<feature type="compositionally biased region" description="Polar residues" evidence="1">
    <location>
        <begin position="17"/>
        <end position="42"/>
    </location>
</feature>
<reference evidence="2" key="1">
    <citation type="submission" date="2013-07" db="EMBL/GenBank/DDBJ databases">
        <title>The Genome Sequence of Cryptococcus bestiolae CBS10118.</title>
        <authorList>
            <consortium name="The Broad Institute Genome Sequencing Platform"/>
            <person name="Cuomo C."/>
            <person name="Litvintseva A."/>
            <person name="Chen Y."/>
            <person name="Heitman J."/>
            <person name="Sun S."/>
            <person name="Springer D."/>
            <person name="Dromer F."/>
            <person name="Young S.K."/>
            <person name="Zeng Q."/>
            <person name="Gargeya S."/>
            <person name="Fitzgerald M."/>
            <person name="Abouelleil A."/>
            <person name="Alvarado L."/>
            <person name="Berlin A.M."/>
            <person name="Chapman S.B."/>
            <person name="Dewar J."/>
            <person name="Goldberg J."/>
            <person name="Griggs A."/>
            <person name="Gujja S."/>
            <person name="Hansen M."/>
            <person name="Howarth C."/>
            <person name="Imamovic A."/>
            <person name="Larimer J."/>
            <person name="McCowan C."/>
            <person name="Murphy C."/>
            <person name="Pearson M."/>
            <person name="Priest M."/>
            <person name="Roberts A."/>
            <person name="Saif S."/>
            <person name="Shea T."/>
            <person name="Sykes S."/>
            <person name="Wortman J."/>
            <person name="Nusbaum C."/>
            <person name="Birren B."/>
        </authorList>
    </citation>
    <scope>NUCLEOTIDE SEQUENCE [LARGE SCALE GENOMIC DNA]</scope>
    <source>
        <strain evidence="2">CBS 10118</strain>
    </source>
</reference>
<sequence>MTKGLTRMVASYADLGTNGTVSSEESTSGATPASNAESNDSTPWWRDPSLIGGDAELRYRTSFKVANSERTIELPQYGTFFPVADTEIYHTDGYSYLIQGKTRLYNTTSFSHVKSGRTVGLPYKCEITPATDTLITHFDGSQYFLRDLTPSPWWQDSDVIYSEQGVTRLKHDTLFDLVDSPEDAEYIPMPRGAILDPQGNTIEHTDGSTYLLPNLDPVKIRALGQMEWELRP</sequence>
<reference evidence="2" key="2">
    <citation type="submission" date="2014-01" db="EMBL/GenBank/DDBJ databases">
        <title>Evolution of pathogenesis and genome organization in the Tremellales.</title>
        <authorList>
            <person name="Cuomo C."/>
            <person name="Litvintseva A."/>
            <person name="Heitman J."/>
            <person name="Chen Y."/>
            <person name="Sun S."/>
            <person name="Springer D."/>
            <person name="Dromer F."/>
            <person name="Young S."/>
            <person name="Zeng Q."/>
            <person name="Chapman S."/>
            <person name="Gujja S."/>
            <person name="Saif S."/>
            <person name="Birren B."/>
        </authorList>
    </citation>
    <scope>NUCLEOTIDE SEQUENCE</scope>
    <source>
        <strain evidence="2">CBS 10118</strain>
    </source>
</reference>
<evidence type="ECO:0000313" key="2">
    <source>
        <dbReference type="EMBL" id="OCF24799.1"/>
    </source>
</evidence>
<accession>A0A1B9G1A7</accession>
<feature type="region of interest" description="Disordered" evidence="1">
    <location>
        <begin position="17"/>
        <end position="46"/>
    </location>
</feature>
<evidence type="ECO:0000256" key="1">
    <source>
        <dbReference type="SAM" id="MobiDB-lite"/>
    </source>
</evidence>
<dbReference type="EMBL" id="KI894022">
    <property type="protein sequence ID" value="OCF24799.1"/>
    <property type="molecule type" value="Genomic_DNA"/>
</dbReference>
<dbReference type="VEuPathDB" id="FungiDB:I302_06260"/>
<protein>
    <submittedName>
        <fullName evidence="2">Uncharacterized protein</fullName>
    </submittedName>
</protein>